<evidence type="ECO:0000313" key="4">
    <source>
        <dbReference type="Proteomes" id="UP001165121"/>
    </source>
</evidence>
<dbReference type="Proteomes" id="UP001165121">
    <property type="component" value="Unassembled WGS sequence"/>
</dbReference>
<proteinExistence type="predicted"/>
<reference evidence="3" key="1">
    <citation type="submission" date="2023-04" db="EMBL/GenBank/DDBJ databases">
        <title>Phytophthora fragariaefolia NBRC 109709.</title>
        <authorList>
            <person name="Ichikawa N."/>
            <person name="Sato H."/>
            <person name="Tonouchi N."/>
        </authorList>
    </citation>
    <scope>NUCLEOTIDE SEQUENCE</scope>
    <source>
        <strain evidence="3">NBRC 109709</strain>
    </source>
</reference>
<keyword evidence="1" id="KW-0812">Transmembrane</keyword>
<comment type="caution">
    <text evidence="3">The sequence shown here is derived from an EMBL/GenBank/DDBJ whole genome shotgun (WGS) entry which is preliminary data.</text>
</comment>
<name>A0A9W6Y1M4_9STRA</name>
<keyword evidence="1" id="KW-1133">Transmembrane helix</keyword>
<evidence type="ECO:0000313" key="3">
    <source>
        <dbReference type="EMBL" id="GMF50086.1"/>
    </source>
</evidence>
<evidence type="ECO:0000256" key="2">
    <source>
        <dbReference type="SAM" id="SignalP"/>
    </source>
</evidence>
<dbReference type="AlphaFoldDB" id="A0A9W6Y1M4"/>
<keyword evidence="4" id="KW-1185">Reference proteome</keyword>
<sequence>MRLTAVCWIAFHAVSVTGKTQDERSQPLLRELMSMDEQNQSLSMHPRLLLAQSSDSCSWGSGLKCTLTQQINNLKLGDTCVLPVPVPTDNYVGDKRRNKNDDSLMTTASDNPFIEITSTRRGGTKDSTDQAAWYQYVKNPLSVQSSITFNVPGAYDLSISASDYDKVASCAGCVAITDEYRPRFDQGSCPTYTYSIPPVTYDSLTKIRNHEILYDAYVASTNILNNADSGEDCSDVISKVEYLRDDLKDFTGSCFDDAALATNLANLKASPFTTYLQTHTTTLQSTLYGNCQWCCRKIKTLKEKYTAFGCGTLSPTTTCLGGSTKKYCALDRCLMLPASSLASKSISIKSTVQTKSGNVLNDLPSKPQGSDVAKNVYYSIPCTNYNDMDTQCHYIAKLSELVDTSTDFVSSFPLPADETNNINAYVFWRYNLNGNSWVMWDPASDDDISFTKSSTTVTIEAWTGCGRIGNAFAFDVKLYPHSTLTCTKFKAMWSPVGSTTDGGGAYCAYSGSDFAIINAKITTSDIIPLVAETVAGSYVGFKCQIMVKEDGAVDTTPYDLLDESIAVVDKNFAVELVRNPHTAQKTAVSVTCTFTRTARSNTVMLADDTDPHSITCSRDFTLTDCDKPQLHTSDEVEVCENRCAGNSLQGPNEACGGMVVTSSAIATTVSTTARSCCTSCIADLECTDIGSTTIQRCEAEQVTWIPNSGDDGDILLATLTAAKASVLANDSTPTLVGLSAIVVVLVLFVAKRRAEMENVNEDQNAYYSLLQ</sequence>
<keyword evidence="2" id="KW-0732">Signal</keyword>
<protein>
    <submittedName>
        <fullName evidence="3">Unnamed protein product</fullName>
    </submittedName>
</protein>
<feature type="transmembrane region" description="Helical" evidence="1">
    <location>
        <begin position="732"/>
        <end position="750"/>
    </location>
</feature>
<evidence type="ECO:0000256" key="1">
    <source>
        <dbReference type="SAM" id="Phobius"/>
    </source>
</evidence>
<feature type="signal peptide" evidence="2">
    <location>
        <begin position="1"/>
        <end position="18"/>
    </location>
</feature>
<dbReference type="OrthoDB" id="123104at2759"/>
<dbReference type="EMBL" id="BSXT01002648">
    <property type="protein sequence ID" value="GMF50086.1"/>
    <property type="molecule type" value="Genomic_DNA"/>
</dbReference>
<gene>
    <name evidence="3" type="ORF">Pfra01_001990400</name>
</gene>
<accession>A0A9W6Y1M4</accession>
<feature type="chain" id="PRO_5040766881" evidence="2">
    <location>
        <begin position="19"/>
        <end position="771"/>
    </location>
</feature>
<organism evidence="3 4">
    <name type="scientific">Phytophthora fragariaefolia</name>
    <dbReference type="NCBI Taxonomy" id="1490495"/>
    <lineage>
        <taxon>Eukaryota</taxon>
        <taxon>Sar</taxon>
        <taxon>Stramenopiles</taxon>
        <taxon>Oomycota</taxon>
        <taxon>Peronosporomycetes</taxon>
        <taxon>Peronosporales</taxon>
        <taxon>Peronosporaceae</taxon>
        <taxon>Phytophthora</taxon>
    </lineage>
</organism>
<keyword evidence="1" id="KW-0472">Membrane</keyword>